<dbReference type="Gene3D" id="1.10.10.10">
    <property type="entry name" value="Winged helix-like DNA-binding domain superfamily/Winged helix DNA-binding domain"/>
    <property type="match status" value="1"/>
</dbReference>
<feature type="domain" description="DUF7344" evidence="2">
    <location>
        <begin position="15"/>
        <end position="91"/>
    </location>
</feature>
<dbReference type="InterPro" id="IPR036390">
    <property type="entry name" value="WH_DNA-bd_sf"/>
</dbReference>
<feature type="compositionally biased region" description="Basic and acidic residues" evidence="1">
    <location>
        <begin position="91"/>
        <end position="102"/>
    </location>
</feature>
<dbReference type="InterPro" id="IPR055768">
    <property type="entry name" value="DUF7344"/>
</dbReference>
<dbReference type="SUPFAM" id="SSF46785">
    <property type="entry name" value="Winged helix' DNA-binding domain"/>
    <property type="match status" value="1"/>
</dbReference>
<dbReference type="InterPro" id="IPR036388">
    <property type="entry name" value="WH-like_DNA-bd_sf"/>
</dbReference>
<evidence type="ECO:0000313" key="3">
    <source>
        <dbReference type="EMBL" id="MFC7141316.1"/>
    </source>
</evidence>
<feature type="region of interest" description="Disordered" evidence="1">
    <location>
        <begin position="91"/>
        <end position="111"/>
    </location>
</feature>
<dbReference type="EMBL" id="JBHTAS010000001">
    <property type="protein sequence ID" value="MFC7141316.1"/>
    <property type="molecule type" value="Genomic_DNA"/>
</dbReference>
<dbReference type="RefSeq" id="WP_274322402.1">
    <property type="nucleotide sequence ID" value="NZ_CP118158.1"/>
</dbReference>
<protein>
    <recommendedName>
        <fullName evidence="2">DUF7344 domain-containing protein</fullName>
    </recommendedName>
</protein>
<keyword evidence="4" id="KW-1185">Reference proteome</keyword>
<dbReference type="AlphaFoldDB" id="A0ABD5Y348"/>
<sequence length="111" mass="12198">MQDSQRTPSERDALFAILADPRRRRLLDVLETRDPGARMALSELADRLAAAEGSTSGERRHDVAAALHHVHLPKLDDAGLVEYDPTERVVEATELSDGRSDPGTDVLLTED</sequence>
<dbReference type="GeneID" id="78821628"/>
<comment type="caution">
    <text evidence="3">The sequence shown here is derived from an EMBL/GenBank/DDBJ whole genome shotgun (WGS) entry which is preliminary data.</text>
</comment>
<evidence type="ECO:0000259" key="2">
    <source>
        <dbReference type="Pfam" id="PF24035"/>
    </source>
</evidence>
<dbReference type="Pfam" id="PF24035">
    <property type="entry name" value="DUF7344"/>
    <property type="match status" value="1"/>
</dbReference>
<organism evidence="3 4">
    <name type="scientific">Halosimplex aquaticum</name>
    <dbReference type="NCBI Taxonomy" id="3026162"/>
    <lineage>
        <taxon>Archaea</taxon>
        <taxon>Methanobacteriati</taxon>
        <taxon>Methanobacteriota</taxon>
        <taxon>Stenosarchaea group</taxon>
        <taxon>Halobacteria</taxon>
        <taxon>Halobacteriales</taxon>
        <taxon>Haloarculaceae</taxon>
        <taxon>Halosimplex</taxon>
    </lineage>
</organism>
<evidence type="ECO:0000256" key="1">
    <source>
        <dbReference type="SAM" id="MobiDB-lite"/>
    </source>
</evidence>
<gene>
    <name evidence="3" type="ORF">ACFQMA_15940</name>
</gene>
<dbReference type="Proteomes" id="UP001596432">
    <property type="component" value="Unassembled WGS sequence"/>
</dbReference>
<proteinExistence type="predicted"/>
<name>A0ABD5Y348_9EURY</name>
<reference evidence="3 4" key="1">
    <citation type="journal article" date="2019" name="Int. J. Syst. Evol. Microbiol.">
        <title>The Global Catalogue of Microorganisms (GCM) 10K type strain sequencing project: providing services to taxonomists for standard genome sequencing and annotation.</title>
        <authorList>
            <consortium name="The Broad Institute Genomics Platform"/>
            <consortium name="The Broad Institute Genome Sequencing Center for Infectious Disease"/>
            <person name="Wu L."/>
            <person name="Ma J."/>
        </authorList>
    </citation>
    <scope>NUCLEOTIDE SEQUENCE [LARGE SCALE GENOMIC DNA]</scope>
    <source>
        <strain evidence="3 4">XZYJT29</strain>
    </source>
</reference>
<accession>A0ABD5Y348</accession>
<evidence type="ECO:0000313" key="4">
    <source>
        <dbReference type="Proteomes" id="UP001596432"/>
    </source>
</evidence>